<gene>
    <name evidence="2" type="ORF">Acaty_m0094</name>
</gene>
<accession>A0A060A3I5</accession>
<evidence type="ECO:0000313" key="3">
    <source>
        <dbReference type="Proteomes" id="UP000005522"/>
    </source>
</evidence>
<reference evidence="2 3" key="1">
    <citation type="journal article" date="2009" name="J. Bacteriol.">
        <title>Draft genome sequence of the extremely acidophilic bacterium Acidithiobacillus caldus ATCC 51756 reveals metabolic versatility in the genus Acidithiobacillus.</title>
        <authorList>
            <person name="Valdes J."/>
            <person name="Quatrini R."/>
            <person name="Hallberg K."/>
            <person name="Dopson M."/>
            <person name="Valenzuela P.D."/>
            <person name="Holmes D.S."/>
        </authorList>
    </citation>
    <scope>NUCLEOTIDE SEQUENCE [LARGE SCALE GENOMIC DNA]</scope>
    <source>
        <strain evidence="3">ATCC 51756 / DSM 8584 / KU</strain>
        <plasmid evidence="3">megaPlasmid mpAca1.1</plasmid>
    </source>
</reference>
<evidence type="ECO:0000313" key="2">
    <source>
        <dbReference type="EMBL" id="AIA56667.1"/>
    </source>
</evidence>
<dbReference type="eggNOG" id="COG2801">
    <property type="taxonomic scope" value="Bacteria"/>
</dbReference>
<dbReference type="HOGENOM" id="CLU_041517_1_1_6"/>
<geneLocation type="plasmid" evidence="3">
    <name>megaPlasmid mpAca1.1</name>
</geneLocation>
<keyword evidence="2" id="KW-0614">Plasmid</keyword>
<dbReference type="PROSITE" id="PS50994">
    <property type="entry name" value="INTEGRASE"/>
    <property type="match status" value="1"/>
</dbReference>
<evidence type="ECO:0000259" key="1">
    <source>
        <dbReference type="PROSITE" id="PS50994"/>
    </source>
</evidence>
<dbReference type="GO" id="GO:0015074">
    <property type="term" value="P:DNA integration"/>
    <property type="evidence" value="ECO:0007669"/>
    <property type="project" value="InterPro"/>
</dbReference>
<dbReference type="KEGG" id="acz:Acaty_m0094"/>
<dbReference type="InterPro" id="IPR001584">
    <property type="entry name" value="Integrase_cat-core"/>
</dbReference>
<dbReference type="SUPFAM" id="SSF46689">
    <property type="entry name" value="Homeodomain-like"/>
    <property type="match status" value="1"/>
</dbReference>
<feature type="domain" description="Integrase catalytic" evidence="1">
    <location>
        <begin position="129"/>
        <end position="189"/>
    </location>
</feature>
<dbReference type="Pfam" id="PF13565">
    <property type="entry name" value="HTH_32"/>
    <property type="match status" value="1"/>
</dbReference>
<proteinExistence type="predicted"/>
<name>A0A060A3I5_ACICK</name>
<dbReference type="Proteomes" id="UP000005522">
    <property type="component" value="Plasmid megap mpAca1.1"/>
</dbReference>
<protein>
    <submittedName>
        <fullName evidence="2">Putative transposase protein</fullName>
    </submittedName>
</protein>
<dbReference type="InterPro" id="IPR009057">
    <property type="entry name" value="Homeodomain-like_sf"/>
</dbReference>
<dbReference type="PANTHER" id="PTHR35004:SF7">
    <property type="entry name" value="INTEGRASE PROTEIN"/>
    <property type="match status" value="1"/>
</dbReference>
<sequence length="189" mass="21830">MTQKAVDRLEVLQQVISRTARQREAAQQLGLSVRQVRRLLIRYREEGTAGLVSRHLGRRPGNVLSEAVRQEVLGLIRNHYADFGPTLAVEKLSERHGYQLSAETLRQWMMTEGLWKPKIRKSAQIHQRRPRRPRRGELVQIDGSPHDWFEDRGPRCTLIVFIDDATSELLALRFAPAETTQAYLQTLRS</sequence>
<dbReference type="PANTHER" id="PTHR35004">
    <property type="entry name" value="TRANSPOSASE RV3428C-RELATED"/>
    <property type="match status" value="1"/>
</dbReference>
<dbReference type="EMBL" id="CP005987">
    <property type="protein sequence ID" value="AIA56667.1"/>
    <property type="molecule type" value="Genomic_DNA"/>
</dbReference>
<organism evidence="2 3">
    <name type="scientific">Acidithiobacillus caldus (strain ATCC 51756 / DSM 8584 / KU)</name>
    <dbReference type="NCBI Taxonomy" id="637389"/>
    <lineage>
        <taxon>Bacteria</taxon>
        <taxon>Pseudomonadati</taxon>
        <taxon>Pseudomonadota</taxon>
        <taxon>Acidithiobacillia</taxon>
        <taxon>Acidithiobacillales</taxon>
        <taxon>Acidithiobacillaceae</taxon>
        <taxon>Acidithiobacillus</taxon>
    </lineage>
</organism>
<dbReference type="AlphaFoldDB" id="A0A060A3I5"/>